<gene>
    <name evidence="2" type="ORF">MCOR_11222</name>
</gene>
<protein>
    <recommendedName>
        <fullName evidence="1">Fibrinogen C-terminal domain-containing protein</fullName>
    </recommendedName>
</protein>
<dbReference type="SMART" id="SM00186">
    <property type="entry name" value="FBG"/>
    <property type="match status" value="1"/>
</dbReference>
<dbReference type="OrthoDB" id="6121324at2759"/>
<evidence type="ECO:0000313" key="2">
    <source>
        <dbReference type="EMBL" id="CAC5373478.1"/>
    </source>
</evidence>
<keyword evidence="3" id="KW-1185">Reference proteome</keyword>
<evidence type="ECO:0000313" key="3">
    <source>
        <dbReference type="Proteomes" id="UP000507470"/>
    </source>
</evidence>
<dbReference type="PANTHER" id="PTHR19143">
    <property type="entry name" value="FIBRINOGEN/TENASCIN/ANGIOPOEITIN"/>
    <property type="match status" value="1"/>
</dbReference>
<dbReference type="GO" id="GO:0005615">
    <property type="term" value="C:extracellular space"/>
    <property type="evidence" value="ECO:0007669"/>
    <property type="project" value="TreeGrafter"/>
</dbReference>
<dbReference type="SUPFAM" id="SSF56496">
    <property type="entry name" value="Fibrinogen C-terminal domain-like"/>
    <property type="match status" value="1"/>
</dbReference>
<dbReference type="InterPro" id="IPR036056">
    <property type="entry name" value="Fibrinogen-like_C"/>
</dbReference>
<name>A0A6J8ATL3_MYTCO</name>
<dbReference type="NCBIfam" id="NF040941">
    <property type="entry name" value="GGGWT_bact"/>
    <property type="match status" value="1"/>
</dbReference>
<dbReference type="PROSITE" id="PS51406">
    <property type="entry name" value="FIBRINOGEN_C_2"/>
    <property type="match status" value="1"/>
</dbReference>
<reference evidence="2 3" key="1">
    <citation type="submission" date="2020-06" db="EMBL/GenBank/DDBJ databases">
        <authorList>
            <person name="Li R."/>
            <person name="Bekaert M."/>
        </authorList>
    </citation>
    <scope>NUCLEOTIDE SEQUENCE [LARGE SCALE GENOMIC DNA]</scope>
    <source>
        <strain evidence="3">wild</strain>
    </source>
</reference>
<dbReference type="EMBL" id="CACVKT020001902">
    <property type="protein sequence ID" value="CAC5373478.1"/>
    <property type="molecule type" value="Genomic_DNA"/>
</dbReference>
<sequence length="250" mass="28512">MSLNFICGYLVILGICFIEKNYKTAQELKKDTQTILSKSRGEKQLSRILRLMKQDVKGICGIKLAKDCTELKKYKSYSGVYKIYPDKSEVKVYCDMKTDAGGWTIIQRRLDGSVDFEKTWADYENGFGNLNGEYWFGNKYIHKLTSSGRYELRIDLTDRFNTKKYALYKKFVIGDAASKYKWTIGSYSGNAGDNMAYHNGIKFSTTDQDNEEYKVACVKSAGPWWHKSCHYSALNGNSTVKCFGINLAAT</sequence>
<dbReference type="InterPro" id="IPR014716">
    <property type="entry name" value="Fibrinogen_a/b/g_C_1"/>
</dbReference>
<organism evidence="2 3">
    <name type="scientific">Mytilus coruscus</name>
    <name type="common">Sea mussel</name>
    <dbReference type="NCBI Taxonomy" id="42192"/>
    <lineage>
        <taxon>Eukaryota</taxon>
        <taxon>Metazoa</taxon>
        <taxon>Spiralia</taxon>
        <taxon>Lophotrochozoa</taxon>
        <taxon>Mollusca</taxon>
        <taxon>Bivalvia</taxon>
        <taxon>Autobranchia</taxon>
        <taxon>Pteriomorphia</taxon>
        <taxon>Mytilida</taxon>
        <taxon>Mytiloidea</taxon>
        <taxon>Mytilidae</taxon>
        <taxon>Mytilinae</taxon>
        <taxon>Mytilus</taxon>
    </lineage>
</organism>
<dbReference type="InterPro" id="IPR002181">
    <property type="entry name" value="Fibrinogen_a/b/g_C_dom"/>
</dbReference>
<dbReference type="Pfam" id="PF00147">
    <property type="entry name" value="Fibrinogen_C"/>
    <property type="match status" value="1"/>
</dbReference>
<evidence type="ECO:0000259" key="1">
    <source>
        <dbReference type="PROSITE" id="PS51406"/>
    </source>
</evidence>
<dbReference type="CDD" id="cd00087">
    <property type="entry name" value="FReD"/>
    <property type="match status" value="1"/>
</dbReference>
<dbReference type="Proteomes" id="UP000507470">
    <property type="component" value="Unassembled WGS sequence"/>
</dbReference>
<dbReference type="AlphaFoldDB" id="A0A6J8ATL3"/>
<accession>A0A6J8ATL3</accession>
<dbReference type="InterPro" id="IPR050373">
    <property type="entry name" value="Fibrinogen_C-term_domain"/>
</dbReference>
<feature type="domain" description="Fibrinogen C-terminal" evidence="1">
    <location>
        <begin position="59"/>
        <end position="236"/>
    </location>
</feature>
<dbReference type="Gene3D" id="3.90.215.10">
    <property type="entry name" value="Gamma Fibrinogen, chain A, domain 1"/>
    <property type="match status" value="1"/>
</dbReference>
<proteinExistence type="predicted"/>